<dbReference type="OrthoDB" id="8480887at2"/>
<dbReference type="InterPro" id="IPR045594">
    <property type="entry name" value="DUF6460"/>
</dbReference>
<evidence type="ECO:0000259" key="2">
    <source>
        <dbReference type="Pfam" id="PF20061"/>
    </source>
</evidence>
<keyword evidence="1" id="KW-0472">Membrane</keyword>
<comment type="caution">
    <text evidence="3">The sequence shown here is derived from an EMBL/GenBank/DDBJ whole genome shotgun (WGS) entry which is preliminary data.</text>
</comment>
<keyword evidence="1" id="KW-0812">Transmembrane</keyword>
<evidence type="ECO:0000313" key="3">
    <source>
        <dbReference type="EMBL" id="ESR26408.1"/>
    </source>
</evidence>
<protein>
    <recommendedName>
        <fullName evidence="2">DUF6460 domain-containing protein</fullName>
    </recommendedName>
</protein>
<accession>V4TKQ9</accession>
<dbReference type="RefSeq" id="WP_023431054.1">
    <property type="nucleotide sequence ID" value="NZ_AWXZ01000015.1"/>
</dbReference>
<gene>
    <name evidence="3" type="ORF">N177_0908</name>
</gene>
<dbReference type="Proteomes" id="UP000017819">
    <property type="component" value="Unassembled WGS sequence"/>
</dbReference>
<keyword evidence="1" id="KW-1133">Transmembrane helix</keyword>
<proteinExistence type="predicted"/>
<feature type="transmembrane region" description="Helical" evidence="1">
    <location>
        <begin position="62"/>
        <end position="83"/>
    </location>
</feature>
<evidence type="ECO:0000256" key="1">
    <source>
        <dbReference type="SAM" id="Phobius"/>
    </source>
</evidence>
<dbReference type="EMBL" id="AWXZ01000015">
    <property type="protein sequence ID" value="ESR26408.1"/>
    <property type="molecule type" value="Genomic_DNA"/>
</dbReference>
<reference evidence="3 4" key="1">
    <citation type="journal article" date="2014" name="Genome Announc.">
        <title>Draft Genome Sequence of Lutibaculum baratangense Strain AMV1T, Isolated from a Mud Volcano in Andamans, India.</title>
        <authorList>
            <person name="Singh A."/>
            <person name="Sreenivas A."/>
            <person name="Sathyanarayana Reddy G."/>
            <person name="Pinnaka A.K."/>
            <person name="Shivaji S."/>
        </authorList>
    </citation>
    <scope>NUCLEOTIDE SEQUENCE [LARGE SCALE GENOMIC DNA]</scope>
    <source>
        <strain evidence="3 4">AMV1</strain>
    </source>
</reference>
<name>V4TKQ9_9HYPH</name>
<evidence type="ECO:0000313" key="4">
    <source>
        <dbReference type="Proteomes" id="UP000017819"/>
    </source>
</evidence>
<dbReference type="eggNOG" id="ENOG5033GV7">
    <property type="taxonomic scope" value="Bacteria"/>
</dbReference>
<keyword evidence="4" id="KW-1185">Reference proteome</keyword>
<dbReference type="STRING" id="631454.N177_0908"/>
<dbReference type="Pfam" id="PF20061">
    <property type="entry name" value="DUF6460"/>
    <property type="match status" value="1"/>
</dbReference>
<organism evidence="3 4">
    <name type="scientific">Lutibaculum baratangense AMV1</name>
    <dbReference type="NCBI Taxonomy" id="631454"/>
    <lineage>
        <taxon>Bacteria</taxon>
        <taxon>Pseudomonadati</taxon>
        <taxon>Pseudomonadota</taxon>
        <taxon>Alphaproteobacteria</taxon>
        <taxon>Hyphomicrobiales</taxon>
        <taxon>Tepidamorphaceae</taxon>
        <taxon>Lutibaculum</taxon>
    </lineage>
</organism>
<feature type="domain" description="DUF6460" evidence="2">
    <location>
        <begin position="51"/>
        <end position="86"/>
    </location>
</feature>
<dbReference type="AlphaFoldDB" id="V4TKQ9"/>
<sequence>MGPIYRFFGGPPLWVMLRLLVLSLVVGIVLSFLGIHPFDVWYLARDLAETVWYMGFDALGELGQYLVIGAIIVIPIWIVMRILRMGSGRP</sequence>
<feature type="transmembrane region" description="Helical" evidence="1">
    <location>
        <begin position="12"/>
        <end position="35"/>
    </location>
</feature>